<organism evidence="5 6">
    <name type="scientific">Aldrovandia affinis</name>
    <dbReference type="NCBI Taxonomy" id="143900"/>
    <lineage>
        <taxon>Eukaryota</taxon>
        <taxon>Metazoa</taxon>
        <taxon>Chordata</taxon>
        <taxon>Craniata</taxon>
        <taxon>Vertebrata</taxon>
        <taxon>Euteleostomi</taxon>
        <taxon>Actinopterygii</taxon>
        <taxon>Neopterygii</taxon>
        <taxon>Teleostei</taxon>
        <taxon>Notacanthiformes</taxon>
        <taxon>Halosauridae</taxon>
        <taxon>Aldrovandia</taxon>
    </lineage>
</organism>
<dbReference type="EMBL" id="JAINUG010000115">
    <property type="protein sequence ID" value="KAJ8395606.1"/>
    <property type="molecule type" value="Genomic_DNA"/>
</dbReference>
<evidence type="ECO:0000256" key="3">
    <source>
        <dbReference type="ARBA" id="ARBA00043970"/>
    </source>
</evidence>
<evidence type="ECO:0000256" key="4">
    <source>
        <dbReference type="SAM" id="MobiDB-lite"/>
    </source>
</evidence>
<feature type="compositionally biased region" description="Polar residues" evidence="4">
    <location>
        <begin position="67"/>
        <end position="78"/>
    </location>
</feature>
<keyword evidence="6" id="KW-1185">Reference proteome</keyword>
<evidence type="ECO:0000313" key="5">
    <source>
        <dbReference type="EMBL" id="KAJ8395606.1"/>
    </source>
</evidence>
<comment type="caution">
    <text evidence="5">The sequence shown here is derived from an EMBL/GenBank/DDBJ whole genome shotgun (WGS) entry which is preliminary data.</text>
</comment>
<dbReference type="PANTHER" id="PTHR31601:SF2">
    <property type="entry name" value="ALPHA-KETOGLUTARATE DEHYDROGENASE COMPONENT 4"/>
    <property type="match status" value="1"/>
</dbReference>
<reference evidence="5" key="1">
    <citation type="journal article" date="2023" name="Science">
        <title>Genome structures resolve the early diversification of teleost fishes.</title>
        <authorList>
            <person name="Parey E."/>
            <person name="Louis A."/>
            <person name="Montfort J."/>
            <person name="Bouchez O."/>
            <person name="Roques C."/>
            <person name="Iampietro C."/>
            <person name="Lluch J."/>
            <person name="Castinel A."/>
            <person name="Donnadieu C."/>
            <person name="Desvignes T."/>
            <person name="Floi Bucao C."/>
            <person name="Jouanno E."/>
            <person name="Wen M."/>
            <person name="Mejri S."/>
            <person name="Dirks R."/>
            <person name="Jansen H."/>
            <person name="Henkel C."/>
            <person name="Chen W.J."/>
            <person name="Zahm M."/>
            <person name="Cabau C."/>
            <person name="Klopp C."/>
            <person name="Thompson A.W."/>
            <person name="Robinson-Rechavi M."/>
            <person name="Braasch I."/>
            <person name="Lecointre G."/>
            <person name="Bobe J."/>
            <person name="Postlethwait J.H."/>
            <person name="Berthelot C."/>
            <person name="Roest Crollius H."/>
            <person name="Guiguen Y."/>
        </authorList>
    </citation>
    <scope>NUCLEOTIDE SEQUENCE</scope>
    <source>
        <strain evidence="5">NC1722</strain>
    </source>
</reference>
<comment type="subcellular location">
    <subcellularLocation>
        <location evidence="1">Mitochondrion</location>
    </subcellularLocation>
</comment>
<dbReference type="GO" id="GO:0006103">
    <property type="term" value="P:2-oxoglutarate metabolic process"/>
    <property type="evidence" value="ECO:0007669"/>
    <property type="project" value="InterPro"/>
</dbReference>
<evidence type="ECO:0000313" key="6">
    <source>
        <dbReference type="Proteomes" id="UP001221898"/>
    </source>
</evidence>
<name>A0AAD7WFW7_9TELE</name>
<proteinExistence type="inferred from homology"/>
<feature type="region of interest" description="Disordered" evidence="4">
    <location>
        <begin position="43"/>
        <end position="78"/>
    </location>
</feature>
<protein>
    <recommendedName>
        <fullName evidence="7">Mitochondrial ribosomal protein S36</fullName>
    </recommendedName>
</protein>
<dbReference type="GO" id="GO:0005739">
    <property type="term" value="C:mitochondrion"/>
    <property type="evidence" value="ECO:0007669"/>
    <property type="project" value="UniProtKB-SubCell"/>
</dbReference>
<accession>A0AAD7WFW7</accession>
<sequence length="108" mass="11648">MAATTRVILQAVRPRAPLIKFPNRLGIPRPNVQEAVKMAVPAQSSGTHSLPQLAAPTLAPPRPLSTVPPSRVTSTPDTAASIKDLPHRYRRKALAAEEIDYIQRGGPE</sequence>
<comment type="similarity">
    <text evidence="3">Belongs to the alpha-ketoglutarate dehydrogenase component 4 family.</text>
</comment>
<dbReference type="InterPro" id="IPR020373">
    <property type="entry name" value="Kgd4/YMR-31"/>
</dbReference>
<dbReference type="PANTHER" id="PTHR31601">
    <property type="entry name" value="28S RIBOSOMAL PROTEIN S36, MITOCHONDRIAL"/>
    <property type="match status" value="1"/>
</dbReference>
<dbReference type="Proteomes" id="UP001221898">
    <property type="component" value="Unassembled WGS sequence"/>
</dbReference>
<dbReference type="GO" id="GO:0004591">
    <property type="term" value="F:oxoglutarate dehydrogenase (succinyl-transferring) activity"/>
    <property type="evidence" value="ECO:0007669"/>
    <property type="project" value="TreeGrafter"/>
</dbReference>
<keyword evidence="2" id="KW-0496">Mitochondrion</keyword>
<evidence type="ECO:0000256" key="1">
    <source>
        <dbReference type="ARBA" id="ARBA00004173"/>
    </source>
</evidence>
<evidence type="ECO:0000256" key="2">
    <source>
        <dbReference type="ARBA" id="ARBA00023128"/>
    </source>
</evidence>
<dbReference type="AlphaFoldDB" id="A0AAD7WFW7"/>
<evidence type="ECO:0008006" key="7">
    <source>
        <dbReference type="Google" id="ProtNLM"/>
    </source>
</evidence>
<gene>
    <name evidence="5" type="ORF">AAFF_G00030870</name>
</gene>